<dbReference type="EMBL" id="CP121196">
    <property type="protein sequence ID" value="XBH17600.1"/>
    <property type="molecule type" value="Genomic_DNA"/>
</dbReference>
<proteinExistence type="predicted"/>
<dbReference type="NCBIfam" id="TIGR00268">
    <property type="entry name" value="ATP-dependent sacrificial sulfur transferase LarE"/>
    <property type="match status" value="1"/>
</dbReference>
<gene>
    <name evidence="3" type="primary">larE</name>
    <name evidence="3" type="ORF">P8935_23910</name>
</gene>
<evidence type="ECO:0000256" key="1">
    <source>
        <dbReference type="PIRSR" id="PIRSR006661-1"/>
    </source>
</evidence>
<organism evidence="3">
    <name type="scientific">Telmatobacter sp. DSM 110680</name>
    <dbReference type="NCBI Taxonomy" id="3036704"/>
    <lineage>
        <taxon>Bacteria</taxon>
        <taxon>Pseudomonadati</taxon>
        <taxon>Acidobacteriota</taxon>
        <taxon>Terriglobia</taxon>
        <taxon>Terriglobales</taxon>
        <taxon>Acidobacteriaceae</taxon>
        <taxon>Telmatobacter</taxon>
    </lineage>
</organism>
<accession>A0AAU7DKJ1</accession>
<dbReference type="GO" id="GO:0016783">
    <property type="term" value="F:sulfurtransferase activity"/>
    <property type="evidence" value="ECO:0007669"/>
    <property type="project" value="InterPro"/>
</dbReference>
<sequence>MSISTDITSDAAPAVAKLHTLEDRLRALGSLMVAYSGGVDSAFLAATAHRVLGDRMLAVLADSPSLARRDMEQAAAFAASRGIPLRVIQTEELDKPEYQRNDANRCFHCKTELFEGMKKLGAELGFAQTAYGMNADDRRDYRPGQRAAEEHEVLAPLAEVGLTKQEIRTLAKEAGYTLWDRPAAPCLSSRVEYGRAVTREVLEQVERGEESLRQLGFREFRVRHHGEMARVEISRTEMPRAFSMEMMDRISAELRNAGFKYVTLDTTGFRSGSLNAVLPAEVLMRRGA</sequence>
<evidence type="ECO:0000259" key="2">
    <source>
        <dbReference type="Pfam" id="PF02540"/>
    </source>
</evidence>
<keyword evidence="3" id="KW-0808">Transferase</keyword>
<dbReference type="InterPro" id="IPR014729">
    <property type="entry name" value="Rossmann-like_a/b/a_fold"/>
</dbReference>
<dbReference type="PANTHER" id="PTHR43169">
    <property type="entry name" value="EXSB FAMILY PROTEIN"/>
    <property type="match status" value="1"/>
</dbReference>
<dbReference type="InterPro" id="IPR005232">
    <property type="entry name" value="LarE"/>
</dbReference>
<dbReference type="SUPFAM" id="SSF52402">
    <property type="entry name" value="Adenine nucleotide alpha hydrolases-like"/>
    <property type="match status" value="1"/>
</dbReference>
<dbReference type="Pfam" id="PF02540">
    <property type="entry name" value="NAD_synthase"/>
    <property type="match status" value="1"/>
</dbReference>
<dbReference type="GO" id="GO:0006163">
    <property type="term" value="P:purine nucleotide metabolic process"/>
    <property type="evidence" value="ECO:0007669"/>
    <property type="project" value="UniProtKB-ARBA"/>
</dbReference>
<dbReference type="RefSeq" id="WP_348262824.1">
    <property type="nucleotide sequence ID" value="NZ_CP121196.1"/>
</dbReference>
<dbReference type="AlphaFoldDB" id="A0AAU7DKJ1"/>
<dbReference type="InterPro" id="IPR022310">
    <property type="entry name" value="NAD/GMP_synthase"/>
</dbReference>
<protein>
    <submittedName>
        <fullName evidence="3">ATP-dependent sacrificial sulfur transferase LarE</fullName>
    </submittedName>
</protein>
<dbReference type="PIRSF" id="PIRSF006661">
    <property type="entry name" value="PP-lp_UCP006661"/>
    <property type="match status" value="1"/>
</dbReference>
<evidence type="ECO:0000313" key="3">
    <source>
        <dbReference type="EMBL" id="XBH17600.1"/>
    </source>
</evidence>
<name>A0AAU7DKJ1_9BACT</name>
<feature type="domain" description="NAD/GMP synthase" evidence="2">
    <location>
        <begin position="30"/>
        <end position="94"/>
    </location>
</feature>
<reference evidence="3" key="1">
    <citation type="submission" date="2023-03" db="EMBL/GenBank/DDBJ databases">
        <title>Edaphobacter sp.</title>
        <authorList>
            <person name="Huber K.J."/>
            <person name="Papendorf J."/>
            <person name="Pilke C."/>
            <person name="Bunk B."/>
            <person name="Sproeer C."/>
            <person name="Pester M."/>
        </authorList>
    </citation>
    <scope>NUCLEOTIDE SEQUENCE</scope>
    <source>
        <strain evidence="3">DSM 110680</strain>
    </source>
</reference>
<feature type="active site" description="Nucleophile and sulfur donor" evidence="1">
    <location>
        <position position="186"/>
    </location>
</feature>
<dbReference type="PANTHER" id="PTHR43169:SF2">
    <property type="entry name" value="NAD_GMP SYNTHASE DOMAIN-CONTAINING PROTEIN"/>
    <property type="match status" value="1"/>
</dbReference>
<dbReference type="Gene3D" id="3.40.50.620">
    <property type="entry name" value="HUPs"/>
    <property type="match status" value="1"/>
</dbReference>
<dbReference type="CDD" id="cd01990">
    <property type="entry name" value="LarE-like"/>
    <property type="match status" value="1"/>
</dbReference>
<dbReference type="InterPro" id="IPR052188">
    <property type="entry name" value="Ni-pincer_cofactor_biosynth"/>
</dbReference>